<comment type="similarity">
    <text evidence="6">Belongs to the TVP38/TMEM64 family.</text>
</comment>
<organism evidence="7 8">
    <name type="scientific">Salisediminibacterium beveridgei</name>
    <dbReference type="NCBI Taxonomy" id="632773"/>
    <lineage>
        <taxon>Bacteria</taxon>
        <taxon>Bacillati</taxon>
        <taxon>Bacillota</taxon>
        <taxon>Bacilli</taxon>
        <taxon>Bacillales</taxon>
        <taxon>Bacillaceae</taxon>
        <taxon>Salisediminibacterium</taxon>
    </lineage>
</organism>
<dbReference type="STRING" id="632773.BBEV_0911"/>
<keyword evidence="2 6" id="KW-1003">Cell membrane</keyword>
<dbReference type="EMBL" id="CP012502">
    <property type="protein sequence ID" value="AOM82281.1"/>
    <property type="molecule type" value="Genomic_DNA"/>
</dbReference>
<gene>
    <name evidence="7" type="ORF">BBEV_0911</name>
</gene>
<evidence type="ECO:0000256" key="3">
    <source>
        <dbReference type="ARBA" id="ARBA00022692"/>
    </source>
</evidence>
<protein>
    <recommendedName>
        <fullName evidence="6">TVP38/TMEM64 family membrane protein</fullName>
    </recommendedName>
</protein>
<keyword evidence="8" id="KW-1185">Reference proteome</keyword>
<sequence>METVNDTVFQVIEEAGWIAPLIFILLHVFRPVLLLPVVVFYIAGGYLFGIFYGTIYTLIGLALMSAAFYAIVNVIPSARHYLSRIKNKLFGNRQMTIGQVNILRMMPFIHFQVLSLFLIEITSSFREYMRYSVAGVILPTITYTSFGGFITTMPWYATLSFFGFLAIIFFWFGQNQDDTKAEFNAIMAKARS</sequence>
<feature type="transmembrane region" description="Helical" evidence="6">
    <location>
        <begin position="96"/>
        <end position="119"/>
    </location>
</feature>
<dbReference type="GO" id="GO:0005886">
    <property type="term" value="C:plasma membrane"/>
    <property type="evidence" value="ECO:0007669"/>
    <property type="project" value="UniProtKB-SubCell"/>
</dbReference>
<reference evidence="7 8" key="1">
    <citation type="submission" date="2015-08" db="EMBL/GenBank/DDBJ databases">
        <title>The complete genome sequence of Bacillus beveridgei MLTeJB.</title>
        <authorList>
            <person name="Hanson T.E."/>
            <person name="Mesa C."/>
            <person name="Basesman S.M."/>
            <person name="Oremland R.S."/>
        </authorList>
    </citation>
    <scope>NUCLEOTIDE SEQUENCE [LARGE SCALE GENOMIC DNA]</scope>
    <source>
        <strain evidence="7 8">MLTeJB</strain>
    </source>
</reference>
<dbReference type="AlphaFoldDB" id="A0A1D7QTE8"/>
<evidence type="ECO:0000256" key="1">
    <source>
        <dbReference type="ARBA" id="ARBA00004651"/>
    </source>
</evidence>
<accession>A0A1D7QTE8</accession>
<keyword evidence="3 6" id="KW-0812">Transmembrane</keyword>
<dbReference type="InterPro" id="IPR015414">
    <property type="entry name" value="TMEM64"/>
</dbReference>
<evidence type="ECO:0000313" key="7">
    <source>
        <dbReference type="EMBL" id="AOM82281.1"/>
    </source>
</evidence>
<evidence type="ECO:0000256" key="2">
    <source>
        <dbReference type="ARBA" id="ARBA00022475"/>
    </source>
</evidence>
<comment type="caution">
    <text evidence="6">Lacks conserved residue(s) required for the propagation of feature annotation.</text>
</comment>
<proteinExistence type="inferred from homology"/>
<dbReference type="KEGG" id="bbev:BBEV_0911"/>
<feature type="transmembrane region" description="Helical" evidence="6">
    <location>
        <begin position="155"/>
        <end position="173"/>
    </location>
</feature>
<evidence type="ECO:0000256" key="6">
    <source>
        <dbReference type="RuleBase" id="RU366058"/>
    </source>
</evidence>
<feature type="transmembrane region" description="Helical" evidence="6">
    <location>
        <begin position="55"/>
        <end position="76"/>
    </location>
</feature>
<feature type="transmembrane region" description="Helical" evidence="6">
    <location>
        <begin position="17"/>
        <end position="43"/>
    </location>
</feature>
<evidence type="ECO:0000256" key="4">
    <source>
        <dbReference type="ARBA" id="ARBA00022989"/>
    </source>
</evidence>
<dbReference type="PANTHER" id="PTHR12677">
    <property type="entry name" value="GOLGI APPARATUS MEMBRANE PROTEIN TVP38-RELATED"/>
    <property type="match status" value="1"/>
</dbReference>
<dbReference type="Proteomes" id="UP000094463">
    <property type="component" value="Chromosome"/>
</dbReference>
<evidence type="ECO:0000256" key="5">
    <source>
        <dbReference type="ARBA" id="ARBA00023136"/>
    </source>
</evidence>
<dbReference type="PANTHER" id="PTHR12677:SF59">
    <property type="entry name" value="GOLGI APPARATUS MEMBRANE PROTEIN TVP38-RELATED"/>
    <property type="match status" value="1"/>
</dbReference>
<keyword evidence="5 6" id="KW-0472">Membrane</keyword>
<keyword evidence="4 6" id="KW-1133">Transmembrane helix</keyword>
<name>A0A1D7QTE8_9BACI</name>
<evidence type="ECO:0000313" key="8">
    <source>
        <dbReference type="Proteomes" id="UP000094463"/>
    </source>
</evidence>
<comment type="subcellular location">
    <subcellularLocation>
        <location evidence="1 6">Cell membrane</location>
        <topology evidence="1 6">Multi-pass membrane protein</topology>
    </subcellularLocation>
</comment>